<keyword evidence="6" id="KW-1185">Reference proteome</keyword>
<dbReference type="InterPro" id="IPR010982">
    <property type="entry name" value="Lambda_DNA-bd_dom_sf"/>
</dbReference>
<gene>
    <name evidence="5" type="ORF">BJ981_005191</name>
</gene>
<keyword evidence="1" id="KW-0805">Transcription regulation</keyword>
<dbReference type="EMBL" id="JACHBR010000001">
    <property type="protein sequence ID" value="MBB5629492.1"/>
    <property type="molecule type" value="Genomic_DNA"/>
</dbReference>
<dbReference type="RefSeq" id="WP_184614614.1">
    <property type="nucleotide sequence ID" value="NZ_BOOS01000055.1"/>
</dbReference>
<name>A0A7W8Z8T8_9ACTN</name>
<evidence type="ECO:0000313" key="6">
    <source>
        <dbReference type="Proteomes" id="UP000588112"/>
    </source>
</evidence>
<accession>A0A7W8Z8T8</accession>
<evidence type="ECO:0000313" key="5">
    <source>
        <dbReference type="EMBL" id="MBB5629492.1"/>
    </source>
</evidence>
<dbReference type="SUPFAM" id="SSF47413">
    <property type="entry name" value="lambda repressor-like DNA-binding domains"/>
    <property type="match status" value="1"/>
</dbReference>
<keyword evidence="2" id="KW-0238">DNA-binding</keyword>
<dbReference type="Gene3D" id="3.40.50.2300">
    <property type="match status" value="2"/>
</dbReference>
<evidence type="ECO:0000256" key="2">
    <source>
        <dbReference type="ARBA" id="ARBA00023125"/>
    </source>
</evidence>
<dbReference type="GO" id="GO:0000976">
    <property type="term" value="F:transcription cis-regulatory region binding"/>
    <property type="evidence" value="ECO:0007669"/>
    <property type="project" value="TreeGrafter"/>
</dbReference>
<dbReference type="Pfam" id="PF13377">
    <property type="entry name" value="Peripla_BP_3"/>
    <property type="match status" value="1"/>
</dbReference>
<dbReference type="PANTHER" id="PTHR30146">
    <property type="entry name" value="LACI-RELATED TRANSCRIPTIONAL REPRESSOR"/>
    <property type="match status" value="1"/>
</dbReference>
<feature type="domain" description="HTH lacI-type" evidence="4">
    <location>
        <begin position="3"/>
        <end position="57"/>
    </location>
</feature>
<dbReference type="PANTHER" id="PTHR30146:SF109">
    <property type="entry name" value="HTH-TYPE TRANSCRIPTIONAL REGULATOR GALS"/>
    <property type="match status" value="1"/>
</dbReference>
<dbReference type="InterPro" id="IPR046335">
    <property type="entry name" value="LacI/GalR-like_sensor"/>
</dbReference>
<dbReference type="SMART" id="SM00354">
    <property type="entry name" value="HTH_LACI"/>
    <property type="match status" value="1"/>
</dbReference>
<dbReference type="Gene3D" id="1.10.260.40">
    <property type="entry name" value="lambda repressor-like DNA-binding domains"/>
    <property type="match status" value="1"/>
</dbReference>
<dbReference type="Proteomes" id="UP000588112">
    <property type="component" value="Unassembled WGS sequence"/>
</dbReference>
<comment type="caution">
    <text evidence="5">The sequence shown here is derived from an EMBL/GenBank/DDBJ whole genome shotgun (WGS) entry which is preliminary data.</text>
</comment>
<organism evidence="5 6">
    <name type="scientific">Sphaerisporangium krabiense</name>
    <dbReference type="NCBI Taxonomy" id="763782"/>
    <lineage>
        <taxon>Bacteria</taxon>
        <taxon>Bacillati</taxon>
        <taxon>Actinomycetota</taxon>
        <taxon>Actinomycetes</taxon>
        <taxon>Streptosporangiales</taxon>
        <taxon>Streptosporangiaceae</taxon>
        <taxon>Sphaerisporangium</taxon>
    </lineage>
</organism>
<dbReference type="CDD" id="cd06278">
    <property type="entry name" value="PBP1_LacI-like"/>
    <property type="match status" value="1"/>
</dbReference>
<sequence length="331" mass="34664">MSVTSFDVARLAGVSQATVSRALRDMRGTSEATRRRVREAARQLGYVPRQTARSLATSRTRRIGVVIGELGNPFYAALLDPLIARLHERGYLAVVVHDDDVSELDCEPLLDGSLDGAVLATVRAGSAAPEELGRRGVPFVLVNREQAGKWGDVSVADNRAGATLAAELLLGLGHRRIGMIGGPPDTSTARARTEAFRDALAAAGVALSPGLVVHGAFDLATGSDGFDRLMGAPRPPTAIFCANDVLAIGALHRARSSGVDVPSQVSVVGFDDIPLASLAQIGLTTVSADLRTMAVTAVDLLLERLADPALGQRRVLHAATLVRRATHAAAP</sequence>
<dbReference type="GO" id="GO:0003700">
    <property type="term" value="F:DNA-binding transcription factor activity"/>
    <property type="evidence" value="ECO:0007669"/>
    <property type="project" value="TreeGrafter"/>
</dbReference>
<dbReference type="PROSITE" id="PS50932">
    <property type="entry name" value="HTH_LACI_2"/>
    <property type="match status" value="1"/>
</dbReference>
<evidence type="ECO:0000256" key="3">
    <source>
        <dbReference type="ARBA" id="ARBA00023163"/>
    </source>
</evidence>
<dbReference type="AlphaFoldDB" id="A0A7W8Z8T8"/>
<dbReference type="Pfam" id="PF00356">
    <property type="entry name" value="LacI"/>
    <property type="match status" value="1"/>
</dbReference>
<dbReference type="InterPro" id="IPR000843">
    <property type="entry name" value="HTH_LacI"/>
</dbReference>
<protein>
    <submittedName>
        <fullName evidence="5">LacI family transcriptional regulator</fullName>
    </submittedName>
</protein>
<keyword evidence="3" id="KW-0804">Transcription</keyword>
<dbReference type="InterPro" id="IPR028082">
    <property type="entry name" value="Peripla_BP_I"/>
</dbReference>
<dbReference type="SUPFAM" id="SSF53822">
    <property type="entry name" value="Periplasmic binding protein-like I"/>
    <property type="match status" value="1"/>
</dbReference>
<evidence type="ECO:0000256" key="1">
    <source>
        <dbReference type="ARBA" id="ARBA00023015"/>
    </source>
</evidence>
<evidence type="ECO:0000259" key="4">
    <source>
        <dbReference type="PROSITE" id="PS50932"/>
    </source>
</evidence>
<reference evidence="5 6" key="1">
    <citation type="submission" date="2020-08" db="EMBL/GenBank/DDBJ databases">
        <title>Sequencing the genomes of 1000 actinobacteria strains.</title>
        <authorList>
            <person name="Klenk H.-P."/>
        </authorList>
    </citation>
    <scope>NUCLEOTIDE SEQUENCE [LARGE SCALE GENOMIC DNA]</scope>
    <source>
        <strain evidence="5 6">DSM 45790</strain>
    </source>
</reference>
<dbReference type="CDD" id="cd01392">
    <property type="entry name" value="HTH_LacI"/>
    <property type="match status" value="1"/>
</dbReference>
<proteinExistence type="predicted"/>